<proteinExistence type="predicted"/>
<evidence type="ECO:0000313" key="4">
    <source>
        <dbReference type="EMBL" id="CAF1686251.1"/>
    </source>
</evidence>
<dbReference type="InterPro" id="IPR036859">
    <property type="entry name" value="CAP-Gly_dom_sf"/>
</dbReference>
<dbReference type="PROSITE" id="PS50245">
    <property type="entry name" value="CAP_GLY_2"/>
    <property type="match status" value="1"/>
</dbReference>
<feature type="region of interest" description="Disordered" evidence="2">
    <location>
        <begin position="495"/>
        <end position="529"/>
    </location>
</feature>
<sequence>MPTKIEGRSSSHDLIDDIVEAPSSSSFMSNSISSTMMDTSKILPARHYSSYSNLPSLFNNKSKLEQTDGSSTLLTNELRDRLHLTLPRSSSSSTMVSNDERRKELDLVLKHLYDGKLLTSMHDDRPSSDISEATIPMLTKGPITKTTTTIIKSDDESKHNVGSIEMLSLDDDCTSLQRELQEKELDIMHLSKEIQELQLENKLLKAKVPVLYQNGHTTNNSETEALRREKDVLQNELRAQQELVAKIQQQQHQNGVVARSNKFDEASIYQREALEKKLKAYEKQMHVLANENDKLKQNVQQTDRTITQLKRENEELQLKVTEAKKRNDELLYQEFNSLRNDLKMLKLQNNELFEENHRLQKDQQRQQQNLAWRATLQQAFSTEPLPAPSQQPQQQQQQQLQQQQQQQILPIENVPTSSPLKLSTTDQRRERSKITMRSESPNLSEGSDSTNYLTTVSVERYNNRPITSIHRSATIDGNNHHRTTRYDPMVGQEEYHRNSFSSATSKSMDPQLNYRSSKTKRSVEWDEENIQQNEDPLKYALVPYGGLQHRNMVSYDNQNRLQRQHPMDGPNDYISQPPPPVQSSSSSSPLYQQNYGSSRNVTLPDSQQNTRRSNSYNMPQRQMHNESDIQNDDRHQGRHRRPSVETTSPRRPYAPSSISDIRLNDIVKFSRPGGKISKGVVKYIGTLPGKNDQYLGLELEDEESKHDGIYQGQRLFQCKANKGVFVGFSKVIMAWSGK</sequence>
<evidence type="ECO:0000256" key="2">
    <source>
        <dbReference type="SAM" id="MobiDB-lite"/>
    </source>
</evidence>
<evidence type="ECO:0000259" key="3">
    <source>
        <dbReference type="PROSITE" id="PS50245"/>
    </source>
</evidence>
<dbReference type="AlphaFoldDB" id="A0A816HHX8"/>
<dbReference type="Pfam" id="PF01302">
    <property type="entry name" value="CAP_GLY"/>
    <property type="match status" value="1"/>
</dbReference>
<dbReference type="EMBL" id="CAJNOW010022042">
    <property type="protein sequence ID" value="CAF1686251.1"/>
    <property type="molecule type" value="Genomic_DNA"/>
</dbReference>
<dbReference type="InterPro" id="IPR000938">
    <property type="entry name" value="CAP-Gly_domain"/>
</dbReference>
<evidence type="ECO:0000256" key="1">
    <source>
        <dbReference type="SAM" id="Coils"/>
    </source>
</evidence>
<dbReference type="Gene3D" id="2.30.30.190">
    <property type="entry name" value="CAP Gly-rich-like domain"/>
    <property type="match status" value="1"/>
</dbReference>
<feature type="compositionally biased region" description="Polar residues" evidence="2">
    <location>
        <begin position="498"/>
        <end position="516"/>
    </location>
</feature>
<accession>A0A816HHX8</accession>
<protein>
    <recommendedName>
        <fullName evidence="3">CAP-Gly domain-containing protein</fullName>
    </recommendedName>
</protein>
<feature type="region of interest" description="Disordered" evidence="2">
    <location>
        <begin position="383"/>
        <end position="450"/>
    </location>
</feature>
<feature type="coiled-coil region" evidence="1">
    <location>
        <begin position="166"/>
        <end position="369"/>
    </location>
</feature>
<reference evidence="4" key="1">
    <citation type="submission" date="2021-02" db="EMBL/GenBank/DDBJ databases">
        <authorList>
            <person name="Nowell W R."/>
        </authorList>
    </citation>
    <scope>NUCLEOTIDE SEQUENCE</scope>
</reference>
<feature type="compositionally biased region" description="Low complexity" evidence="2">
    <location>
        <begin position="390"/>
        <end position="411"/>
    </location>
</feature>
<gene>
    <name evidence="4" type="ORF">KQP761_LOCUS38667</name>
</gene>
<dbReference type="SUPFAM" id="SSF74924">
    <property type="entry name" value="Cap-Gly domain"/>
    <property type="match status" value="1"/>
</dbReference>
<keyword evidence="1" id="KW-0175">Coiled coil</keyword>
<feature type="compositionally biased region" description="Polar residues" evidence="2">
    <location>
        <begin position="414"/>
        <end position="425"/>
    </location>
</feature>
<feature type="compositionally biased region" description="Basic and acidic residues" evidence="2">
    <location>
        <begin position="623"/>
        <end position="635"/>
    </location>
</feature>
<organism evidence="4 5">
    <name type="scientific">Rotaria magnacalcarata</name>
    <dbReference type="NCBI Taxonomy" id="392030"/>
    <lineage>
        <taxon>Eukaryota</taxon>
        <taxon>Metazoa</taxon>
        <taxon>Spiralia</taxon>
        <taxon>Gnathifera</taxon>
        <taxon>Rotifera</taxon>
        <taxon>Eurotatoria</taxon>
        <taxon>Bdelloidea</taxon>
        <taxon>Philodinida</taxon>
        <taxon>Philodinidae</taxon>
        <taxon>Rotaria</taxon>
    </lineage>
</organism>
<evidence type="ECO:0000313" key="5">
    <source>
        <dbReference type="Proteomes" id="UP000663834"/>
    </source>
</evidence>
<dbReference type="OrthoDB" id="2130750at2759"/>
<name>A0A816HHX8_9BILA</name>
<dbReference type="SMART" id="SM01052">
    <property type="entry name" value="CAP_GLY"/>
    <property type="match status" value="1"/>
</dbReference>
<comment type="caution">
    <text evidence="4">The sequence shown here is derived from an EMBL/GenBank/DDBJ whole genome shotgun (WGS) entry which is preliminary data.</text>
</comment>
<feature type="compositionally biased region" description="Polar residues" evidence="2">
    <location>
        <begin position="590"/>
        <end position="622"/>
    </location>
</feature>
<feature type="domain" description="CAP-Gly" evidence="3">
    <location>
        <begin position="685"/>
        <end position="727"/>
    </location>
</feature>
<feature type="region of interest" description="Disordered" evidence="2">
    <location>
        <begin position="562"/>
        <end position="657"/>
    </location>
</feature>
<feature type="compositionally biased region" description="Polar residues" evidence="2">
    <location>
        <begin position="435"/>
        <end position="450"/>
    </location>
</feature>
<dbReference type="Proteomes" id="UP000663834">
    <property type="component" value="Unassembled WGS sequence"/>
</dbReference>